<feature type="non-terminal residue" evidence="1">
    <location>
        <position position="21"/>
    </location>
</feature>
<organism evidence="1 2">
    <name type="scientific">Vibrio harveyi</name>
    <name type="common">Beneckea harveyi</name>
    <dbReference type="NCBI Taxonomy" id="669"/>
    <lineage>
        <taxon>Bacteria</taxon>
        <taxon>Pseudomonadati</taxon>
        <taxon>Pseudomonadota</taxon>
        <taxon>Gammaproteobacteria</taxon>
        <taxon>Vibrionales</taxon>
        <taxon>Vibrionaceae</taxon>
        <taxon>Vibrio</taxon>
    </lineage>
</organism>
<dbReference type="EMBL" id="AJSR01002815">
    <property type="protein sequence ID" value="EKM26420.1"/>
    <property type="molecule type" value="Genomic_DNA"/>
</dbReference>
<evidence type="ECO:0000313" key="2">
    <source>
        <dbReference type="Proteomes" id="UP000008367"/>
    </source>
</evidence>
<reference evidence="1 2" key="1">
    <citation type="submission" date="2012-10" db="EMBL/GenBank/DDBJ databases">
        <title>Genome sequence of Vibrio Cholerae HENC-02.</title>
        <authorList>
            <person name="Eppinger M."/>
            <person name="Hasan N.A."/>
            <person name="Sengamalay N."/>
            <person name="Hine E."/>
            <person name="Su Q."/>
            <person name="Daugherty S.C."/>
            <person name="Young S."/>
            <person name="Sadzewicz L."/>
            <person name="Tallon L."/>
            <person name="Cebula T.A."/>
            <person name="Ravel J."/>
            <person name="Colwell R.R."/>
        </authorList>
    </citation>
    <scope>NUCLEOTIDE SEQUENCE [LARGE SCALE GENOMIC DNA]</scope>
    <source>
        <strain evidence="1 2">HENC-02</strain>
    </source>
</reference>
<sequence>MSEIRQQFFSINPAKSIVRFL</sequence>
<accession>A0A454CN43</accession>
<evidence type="ECO:0000313" key="1">
    <source>
        <dbReference type="EMBL" id="EKM26420.1"/>
    </source>
</evidence>
<name>A0A454CN43_VIBHA</name>
<proteinExistence type="predicted"/>
<gene>
    <name evidence="1" type="ORF">VCHENC02_0229A</name>
</gene>
<dbReference type="Proteomes" id="UP000008367">
    <property type="component" value="Unassembled WGS sequence"/>
</dbReference>
<comment type="caution">
    <text evidence="1">The sequence shown here is derived from an EMBL/GenBank/DDBJ whole genome shotgun (WGS) entry which is preliminary data.</text>
</comment>
<protein>
    <submittedName>
        <fullName evidence="1">Uncharacterized protein</fullName>
    </submittedName>
</protein>
<dbReference type="AlphaFoldDB" id="A0A454CN43"/>